<name>A0A4C1TS34_EUMVA</name>
<accession>A0A4C1TS34</accession>
<dbReference type="EMBL" id="BGZK01000082">
    <property type="protein sequence ID" value="GBP16789.1"/>
    <property type="molecule type" value="Genomic_DNA"/>
</dbReference>
<sequence>MTRVLSDHDSFKKDLYRVERRSHRASATAAADVPKTQVNRRWIHALPRDRGDDLTSPTIVQRMLGNDEPWEAVGTFHKKTLSLKEAAKRQRKVSSLLEIRRQRPVRRQNTYTLLQTSRHRLED</sequence>
<evidence type="ECO:0000313" key="2">
    <source>
        <dbReference type="Proteomes" id="UP000299102"/>
    </source>
</evidence>
<evidence type="ECO:0000313" key="1">
    <source>
        <dbReference type="EMBL" id="GBP16789.1"/>
    </source>
</evidence>
<protein>
    <submittedName>
        <fullName evidence="1">Uncharacterized protein</fullName>
    </submittedName>
</protein>
<dbReference type="Proteomes" id="UP000299102">
    <property type="component" value="Unassembled WGS sequence"/>
</dbReference>
<comment type="caution">
    <text evidence="1">The sequence shown here is derived from an EMBL/GenBank/DDBJ whole genome shotgun (WGS) entry which is preliminary data.</text>
</comment>
<keyword evidence="2" id="KW-1185">Reference proteome</keyword>
<organism evidence="1 2">
    <name type="scientific">Eumeta variegata</name>
    <name type="common">Bagworm moth</name>
    <name type="synonym">Eumeta japonica</name>
    <dbReference type="NCBI Taxonomy" id="151549"/>
    <lineage>
        <taxon>Eukaryota</taxon>
        <taxon>Metazoa</taxon>
        <taxon>Ecdysozoa</taxon>
        <taxon>Arthropoda</taxon>
        <taxon>Hexapoda</taxon>
        <taxon>Insecta</taxon>
        <taxon>Pterygota</taxon>
        <taxon>Neoptera</taxon>
        <taxon>Endopterygota</taxon>
        <taxon>Lepidoptera</taxon>
        <taxon>Glossata</taxon>
        <taxon>Ditrysia</taxon>
        <taxon>Tineoidea</taxon>
        <taxon>Psychidae</taxon>
        <taxon>Oiketicinae</taxon>
        <taxon>Eumeta</taxon>
    </lineage>
</organism>
<dbReference type="OrthoDB" id="7480128at2759"/>
<gene>
    <name evidence="1" type="ORF">EVAR_13176_1</name>
</gene>
<dbReference type="AlphaFoldDB" id="A0A4C1TS34"/>
<reference evidence="1 2" key="1">
    <citation type="journal article" date="2019" name="Commun. Biol.">
        <title>The bagworm genome reveals a unique fibroin gene that provides high tensile strength.</title>
        <authorList>
            <person name="Kono N."/>
            <person name="Nakamura H."/>
            <person name="Ohtoshi R."/>
            <person name="Tomita M."/>
            <person name="Numata K."/>
            <person name="Arakawa K."/>
        </authorList>
    </citation>
    <scope>NUCLEOTIDE SEQUENCE [LARGE SCALE GENOMIC DNA]</scope>
</reference>
<proteinExistence type="predicted"/>